<dbReference type="PANTHER" id="PTHR33164:SF99">
    <property type="entry name" value="MARR FAMILY REGULATORY PROTEIN"/>
    <property type="match status" value="1"/>
</dbReference>
<reference evidence="6" key="1">
    <citation type="journal article" date="2019" name="Int. J. Syst. Evol. Microbiol.">
        <title>The Global Catalogue of Microorganisms (GCM) 10K type strain sequencing project: providing services to taxonomists for standard genome sequencing and annotation.</title>
        <authorList>
            <consortium name="The Broad Institute Genomics Platform"/>
            <consortium name="The Broad Institute Genome Sequencing Center for Infectious Disease"/>
            <person name="Wu L."/>
            <person name="Ma J."/>
        </authorList>
    </citation>
    <scope>NUCLEOTIDE SEQUENCE [LARGE SCALE GENOMIC DNA]</scope>
    <source>
        <strain evidence="6">KCTC 42087</strain>
    </source>
</reference>
<dbReference type="PROSITE" id="PS50995">
    <property type="entry name" value="HTH_MARR_2"/>
    <property type="match status" value="1"/>
</dbReference>
<name>A0ABW1AAE3_9ACTN</name>
<dbReference type="InterPro" id="IPR000835">
    <property type="entry name" value="HTH_MarR-typ"/>
</dbReference>
<evidence type="ECO:0000256" key="2">
    <source>
        <dbReference type="ARBA" id="ARBA00023125"/>
    </source>
</evidence>
<dbReference type="Proteomes" id="UP001596074">
    <property type="component" value="Unassembled WGS sequence"/>
</dbReference>
<evidence type="ECO:0000259" key="4">
    <source>
        <dbReference type="PROSITE" id="PS50995"/>
    </source>
</evidence>
<dbReference type="SMART" id="SM00347">
    <property type="entry name" value="HTH_MARR"/>
    <property type="match status" value="1"/>
</dbReference>
<accession>A0ABW1AAE3</accession>
<keyword evidence="2" id="KW-0238">DNA-binding</keyword>
<keyword evidence="3" id="KW-0804">Transcription</keyword>
<evidence type="ECO:0000256" key="3">
    <source>
        <dbReference type="ARBA" id="ARBA00023163"/>
    </source>
</evidence>
<protein>
    <submittedName>
        <fullName evidence="5">MarR family winged helix-turn-helix transcriptional regulator</fullName>
    </submittedName>
</protein>
<dbReference type="PANTHER" id="PTHR33164">
    <property type="entry name" value="TRANSCRIPTIONAL REGULATOR, MARR FAMILY"/>
    <property type="match status" value="1"/>
</dbReference>
<keyword evidence="1" id="KW-0805">Transcription regulation</keyword>
<dbReference type="Pfam" id="PF01047">
    <property type="entry name" value="MarR"/>
    <property type="match status" value="1"/>
</dbReference>
<dbReference type="EMBL" id="JBHSON010000088">
    <property type="protein sequence ID" value="MFC5752461.1"/>
    <property type="molecule type" value="Genomic_DNA"/>
</dbReference>
<evidence type="ECO:0000313" key="6">
    <source>
        <dbReference type="Proteomes" id="UP001596074"/>
    </source>
</evidence>
<dbReference type="InterPro" id="IPR036390">
    <property type="entry name" value="WH_DNA-bd_sf"/>
</dbReference>
<evidence type="ECO:0000313" key="5">
    <source>
        <dbReference type="EMBL" id="MFC5752461.1"/>
    </source>
</evidence>
<keyword evidence="6" id="KW-1185">Reference proteome</keyword>
<dbReference type="InterPro" id="IPR023187">
    <property type="entry name" value="Tscrpt_reg_MarR-type_CS"/>
</dbReference>
<evidence type="ECO:0000256" key="1">
    <source>
        <dbReference type="ARBA" id="ARBA00023015"/>
    </source>
</evidence>
<dbReference type="SUPFAM" id="SSF46785">
    <property type="entry name" value="Winged helix' DNA-binding domain"/>
    <property type="match status" value="1"/>
</dbReference>
<organism evidence="5 6">
    <name type="scientific">Actinomadura rugatobispora</name>
    <dbReference type="NCBI Taxonomy" id="1994"/>
    <lineage>
        <taxon>Bacteria</taxon>
        <taxon>Bacillati</taxon>
        <taxon>Actinomycetota</taxon>
        <taxon>Actinomycetes</taxon>
        <taxon>Streptosporangiales</taxon>
        <taxon>Thermomonosporaceae</taxon>
        <taxon>Actinomadura</taxon>
    </lineage>
</organism>
<feature type="domain" description="HTH marR-type" evidence="4">
    <location>
        <begin position="12"/>
        <end position="141"/>
    </location>
</feature>
<dbReference type="PRINTS" id="PR00598">
    <property type="entry name" value="HTHMARR"/>
</dbReference>
<dbReference type="RefSeq" id="WP_378288464.1">
    <property type="nucleotide sequence ID" value="NZ_JBHSON010000088.1"/>
</dbReference>
<dbReference type="Gene3D" id="1.10.10.10">
    <property type="entry name" value="Winged helix-like DNA-binding domain superfamily/Winged helix DNA-binding domain"/>
    <property type="match status" value="1"/>
</dbReference>
<dbReference type="InterPro" id="IPR036388">
    <property type="entry name" value="WH-like_DNA-bd_sf"/>
</dbReference>
<gene>
    <name evidence="5" type="ORF">ACFPZN_43185</name>
</gene>
<comment type="caution">
    <text evidence="5">The sequence shown here is derived from an EMBL/GenBank/DDBJ whole genome shotgun (WGS) entry which is preliminary data.</text>
</comment>
<proteinExistence type="predicted"/>
<sequence>MSTPPAPDRPISQELLELTFRLTARLRGGLDAAHTDLGLPPAQAQALASLRAPVPMRELATMLACDASNVTGIVDGLERRGLVERRPDPRDRRVKQLVLTEEGERRRAALDAHIAKTAGEVFDLPERDQEALRDLLSRLVEEPDA</sequence>
<dbReference type="InterPro" id="IPR039422">
    <property type="entry name" value="MarR/SlyA-like"/>
</dbReference>
<dbReference type="PROSITE" id="PS01117">
    <property type="entry name" value="HTH_MARR_1"/>
    <property type="match status" value="1"/>
</dbReference>